<keyword evidence="2" id="KW-1185">Reference proteome</keyword>
<evidence type="ECO:0000313" key="2">
    <source>
        <dbReference type="Proteomes" id="UP000799755"/>
    </source>
</evidence>
<sequence length="863" mass="94993">VPLATRLRGPLNQTALDAALRALEQRHETLRTTFEDRDDTAVQTVQPCRSDSEGPRVIDVSAYNEDEVLEAVKAEQTKTFDLTKEPGWRVCLLRINENHHILSIVMHHIVSDGWSVDVLRRELDVFYSAALQGKDPLLQLEPLQIQYRDFSIWQKQEEQVAEQQRQLAYWTKQLADSAPAELLCDKLRPDVLSGDAGVAPVSITGSLYESLQAYCCAQQVTPFVLLLAAFRATHYRLTGAEDATIGTPIANRNRPELEHLIGFFVNTQCMRLTVTDDTFEDLVRKARDTATTAFANQDVPFEQLVSALLPGSRDASRNPLVQISFAVHSQENLGRLKLEGLRGELVPLALTTRFDMELHLFQEEGALSGNVLYALDLFGADTVNNMLDVFLEILRRGLANPQTPVATLPLTDGLPYLRSQGLLDTPHTEYPRDSSIVDVFRDQVASYPDRLAVKDSSSLELTYAELDRKSDEVAIWLCLRNIAPETLIGVYAPRSCQTIIAILGILKAGLAYLPLDINVPAARLATILSAVEGHKIVLLGPEIASPDVTIPDVEMIRINETLGHAGTATLPPVSATSLAYVIFTSGSTGKPKGVMVEHRGIVRLVKNSNVVNMMPPASRVSHLTTIAFDTSAWEIFSTLLNGGSLFCIDYLTTLDSVALSAVFHKEKINVSMFSSLLLKQCLASCPDCLRPLKVLFVGADRVDGRDALQAQALLADGGVYDSYGPTENAVVSTLYKVDKNDPFVNGVPIGQTMSNSGAYIMDSRQQLVSSGIMGELIVTGDGLARGYTDPSLDINCFVDVSIDGQLTRAYRTGDRVRYRPYDGQIEFFGRLDQQVKIRGYRVELAEVEHAILNHEIVSDAAVV</sequence>
<reference evidence="1" key="1">
    <citation type="journal article" date="2020" name="Stud. Mycol.">
        <title>101 Dothideomycetes genomes: a test case for predicting lifestyles and emergence of pathogens.</title>
        <authorList>
            <person name="Haridas S."/>
            <person name="Albert R."/>
            <person name="Binder M."/>
            <person name="Bloem J."/>
            <person name="Labutti K."/>
            <person name="Salamov A."/>
            <person name="Andreopoulos B."/>
            <person name="Baker S."/>
            <person name="Barry K."/>
            <person name="Bills G."/>
            <person name="Bluhm B."/>
            <person name="Cannon C."/>
            <person name="Castanera R."/>
            <person name="Culley D."/>
            <person name="Daum C."/>
            <person name="Ezra D."/>
            <person name="Gonzalez J."/>
            <person name="Henrissat B."/>
            <person name="Kuo A."/>
            <person name="Liang C."/>
            <person name="Lipzen A."/>
            <person name="Lutzoni F."/>
            <person name="Magnuson J."/>
            <person name="Mondo S."/>
            <person name="Nolan M."/>
            <person name="Ohm R."/>
            <person name="Pangilinan J."/>
            <person name="Park H.-J."/>
            <person name="Ramirez L."/>
            <person name="Alfaro M."/>
            <person name="Sun H."/>
            <person name="Tritt A."/>
            <person name="Yoshinaga Y."/>
            <person name="Zwiers L.-H."/>
            <person name="Turgeon B."/>
            <person name="Goodwin S."/>
            <person name="Spatafora J."/>
            <person name="Crous P."/>
            <person name="Grigoriev I."/>
        </authorList>
    </citation>
    <scope>NUCLEOTIDE SEQUENCE</scope>
    <source>
        <strain evidence="1">ATCC 200398</strain>
    </source>
</reference>
<proteinExistence type="predicted"/>
<comment type="caution">
    <text evidence="1">The sequence shown here is derived from an EMBL/GenBank/DDBJ whole genome shotgun (WGS) entry which is preliminary data.</text>
</comment>
<feature type="non-terminal residue" evidence="1">
    <location>
        <position position="1"/>
    </location>
</feature>
<dbReference type="EMBL" id="MU003630">
    <property type="protein sequence ID" value="KAF2462488.1"/>
    <property type="molecule type" value="Genomic_DNA"/>
</dbReference>
<organism evidence="1 2">
    <name type="scientific">Lindgomyces ingoldianus</name>
    <dbReference type="NCBI Taxonomy" id="673940"/>
    <lineage>
        <taxon>Eukaryota</taxon>
        <taxon>Fungi</taxon>
        <taxon>Dikarya</taxon>
        <taxon>Ascomycota</taxon>
        <taxon>Pezizomycotina</taxon>
        <taxon>Dothideomycetes</taxon>
        <taxon>Pleosporomycetidae</taxon>
        <taxon>Pleosporales</taxon>
        <taxon>Lindgomycetaceae</taxon>
        <taxon>Lindgomyces</taxon>
    </lineage>
</organism>
<protein>
    <submittedName>
        <fullName evidence="1">AMP-binding-domain-containing protein</fullName>
    </submittedName>
</protein>
<gene>
    <name evidence="1" type="ORF">BDR25DRAFT_192702</name>
</gene>
<feature type="non-terminal residue" evidence="1">
    <location>
        <position position="863"/>
    </location>
</feature>
<dbReference type="Proteomes" id="UP000799755">
    <property type="component" value="Unassembled WGS sequence"/>
</dbReference>
<name>A0ACB6Q7A4_9PLEO</name>
<evidence type="ECO:0000313" key="1">
    <source>
        <dbReference type="EMBL" id="KAF2462488.1"/>
    </source>
</evidence>
<accession>A0ACB6Q7A4</accession>